<dbReference type="RefSeq" id="WP_119059919.1">
    <property type="nucleotide sequence ID" value="NZ_UNSC01000014.1"/>
</dbReference>
<reference evidence="1 2" key="1">
    <citation type="submission" date="2018-09" db="EMBL/GenBank/DDBJ databases">
        <authorList>
            <consortium name="Pathogen Informatics"/>
        </authorList>
    </citation>
    <scope>NUCLEOTIDE SEQUENCE [LARGE SCALE GENOMIC DNA]</scope>
    <source>
        <strain evidence="1 2">OH-22767</strain>
    </source>
</reference>
<keyword evidence="2" id="KW-1185">Reference proteome</keyword>
<evidence type="ECO:0000313" key="1">
    <source>
        <dbReference type="EMBL" id="SZD74368.1"/>
    </source>
</evidence>
<gene>
    <name evidence="1" type="ORF">SAMEA104719789_01794</name>
</gene>
<evidence type="ECO:0000313" key="2">
    <source>
        <dbReference type="Proteomes" id="UP000262142"/>
    </source>
</evidence>
<protein>
    <submittedName>
        <fullName evidence="1">Uncharacterized protein</fullName>
    </submittedName>
</protein>
<name>A0A383U4H3_9FLAO</name>
<dbReference type="EMBL" id="UNSC01000014">
    <property type="protein sequence ID" value="SZD74368.1"/>
    <property type="molecule type" value="Genomic_DNA"/>
</dbReference>
<dbReference type="Proteomes" id="UP000262142">
    <property type="component" value="Unassembled WGS sequence"/>
</dbReference>
<dbReference type="AlphaFoldDB" id="A0A383U4H3"/>
<accession>A0A383U4H3</accession>
<proteinExistence type="predicted"/>
<sequence>MYQVINNLPIDYDFQSKTKEELKLYAKWFEENKESRLQELIKAVKTTKGYENWEADYSPESLKMLGKWFEENVETEKLSEEEYKEKRAAVPDEIEIQDWDITIKTRSLAVDIGIYFGEVFIKNHEGLKWEQYFSRSKYDMDIGHMVIKGFGKIRLNSIWVIYVLASSLAEKIKDGTRLYELYNVWERYLG</sequence>
<organism evidence="1 2">
    <name type="scientific">Candidatus Ornithobacterium hominis</name>
    <dbReference type="NCBI Taxonomy" id="2497989"/>
    <lineage>
        <taxon>Bacteria</taxon>
        <taxon>Pseudomonadati</taxon>
        <taxon>Bacteroidota</taxon>
        <taxon>Flavobacteriia</taxon>
        <taxon>Flavobacteriales</taxon>
        <taxon>Weeksellaceae</taxon>
        <taxon>Ornithobacterium</taxon>
    </lineage>
</organism>
<dbReference type="OrthoDB" id="1357902at2"/>